<reference evidence="1 2" key="1">
    <citation type="journal article" date="2012" name="Science">
        <title>The Paleozoic origin of enzymatic lignin decomposition reconstructed from 31 fungal genomes.</title>
        <authorList>
            <person name="Floudas D."/>
            <person name="Binder M."/>
            <person name="Riley R."/>
            <person name="Barry K."/>
            <person name="Blanchette R.A."/>
            <person name="Henrissat B."/>
            <person name="Martinez A.T."/>
            <person name="Otillar R."/>
            <person name="Spatafora J.W."/>
            <person name="Yadav J.S."/>
            <person name="Aerts A."/>
            <person name="Benoit I."/>
            <person name="Boyd A."/>
            <person name="Carlson A."/>
            <person name="Copeland A."/>
            <person name="Coutinho P.M."/>
            <person name="de Vries R.P."/>
            <person name="Ferreira P."/>
            <person name="Findley K."/>
            <person name="Foster B."/>
            <person name="Gaskell J."/>
            <person name="Glotzer D."/>
            <person name="Gorecki P."/>
            <person name="Heitman J."/>
            <person name="Hesse C."/>
            <person name="Hori C."/>
            <person name="Igarashi K."/>
            <person name="Jurgens J.A."/>
            <person name="Kallen N."/>
            <person name="Kersten P."/>
            <person name="Kohler A."/>
            <person name="Kuees U."/>
            <person name="Kumar T.K.A."/>
            <person name="Kuo A."/>
            <person name="LaButti K."/>
            <person name="Larrondo L.F."/>
            <person name="Lindquist E."/>
            <person name="Ling A."/>
            <person name="Lombard V."/>
            <person name="Lucas S."/>
            <person name="Lundell T."/>
            <person name="Martin R."/>
            <person name="McLaughlin D.J."/>
            <person name="Morgenstern I."/>
            <person name="Morin E."/>
            <person name="Murat C."/>
            <person name="Nagy L.G."/>
            <person name="Nolan M."/>
            <person name="Ohm R.A."/>
            <person name="Patyshakuliyeva A."/>
            <person name="Rokas A."/>
            <person name="Ruiz-Duenas F.J."/>
            <person name="Sabat G."/>
            <person name="Salamov A."/>
            <person name="Samejima M."/>
            <person name="Schmutz J."/>
            <person name="Slot J.C."/>
            <person name="St John F."/>
            <person name="Stenlid J."/>
            <person name="Sun H."/>
            <person name="Sun S."/>
            <person name="Syed K."/>
            <person name="Tsang A."/>
            <person name="Wiebenga A."/>
            <person name="Young D."/>
            <person name="Pisabarro A."/>
            <person name="Eastwood D.C."/>
            <person name="Martin F."/>
            <person name="Cullen D."/>
            <person name="Grigoriev I.V."/>
            <person name="Hibbett D.S."/>
        </authorList>
    </citation>
    <scope>NUCLEOTIDE SEQUENCE [LARGE SCALE GENOMIC DNA]</scope>
    <source>
        <strain evidence="1 2">DJM-731 SS1</strain>
    </source>
</reference>
<dbReference type="Gene3D" id="2.60.120.620">
    <property type="entry name" value="q2cbj1_9rhob like domain"/>
    <property type="match status" value="1"/>
</dbReference>
<dbReference type="HOGENOM" id="CLU_053011_0_0_1"/>
<evidence type="ECO:0000313" key="2">
    <source>
        <dbReference type="Proteomes" id="UP000030653"/>
    </source>
</evidence>
<evidence type="ECO:0008006" key="3">
    <source>
        <dbReference type="Google" id="ProtNLM"/>
    </source>
</evidence>
<dbReference type="RefSeq" id="XP_040623956.1">
    <property type="nucleotide sequence ID" value="XM_040775562.1"/>
</dbReference>
<dbReference type="GeneID" id="63690624"/>
<dbReference type="OrthoDB" id="4664297at2759"/>
<dbReference type="SUPFAM" id="SSF51197">
    <property type="entry name" value="Clavaminate synthase-like"/>
    <property type="match status" value="1"/>
</dbReference>
<dbReference type="Proteomes" id="UP000030653">
    <property type="component" value="Unassembled WGS sequence"/>
</dbReference>
<evidence type="ECO:0000313" key="1">
    <source>
        <dbReference type="EMBL" id="EJT97058.1"/>
    </source>
</evidence>
<proteinExistence type="predicted"/>
<accession>M5FPG4</accession>
<gene>
    <name evidence="1" type="ORF">DACRYDRAFT_59431</name>
</gene>
<name>M5FPG4_DACPD</name>
<organism evidence="1 2">
    <name type="scientific">Dacryopinax primogenitus (strain DJM 731)</name>
    <name type="common">Brown rot fungus</name>
    <dbReference type="NCBI Taxonomy" id="1858805"/>
    <lineage>
        <taxon>Eukaryota</taxon>
        <taxon>Fungi</taxon>
        <taxon>Dikarya</taxon>
        <taxon>Basidiomycota</taxon>
        <taxon>Agaricomycotina</taxon>
        <taxon>Dacrymycetes</taxon>
        <taxon>Dacrymycetales</taxon>
        <taxon>Dacrymycetaceae</taxon>
        <taxon>Dacryopinax</taxon>
    </lineage>
</organism>
<dbReference type="EMBL" id="JH795878">
    <property type="protein sequence ID" value="EJT97058.1"/>
    <property type="molecule type" value="Genomic_DNA"/>
</dbReference>
<protein>
    <recommendedName>
        <fullName evidence="3">Clavaminate synthase-like protein</fullName>
    </recommendedName>
</protein>
<sequence length="401" mass="45189">MAITYSALTPEDQQHFLTHGWIHLQNACRPEALDYLLEHFWTRMGADPKDKSTWPKYSKMPRHREVKNEDFFNEWAWKAICEIVGGEDRIDAVRERYQGDQFIFNGGGDERKTNDPRLLSGWHTDNDWYRQFITASGNALTLIVLFSDVPSGGGGTWVAEDGIAGLCEWLMQRPEGVDPPFEKDGIYGHVTRCASIVEITGKKGDVFVTHGLLPHCSSENILRNPRIITNPHVNLAEPYNLDRADPGDYSLVEQVILRALNVSCLPASKYSPTRSSAVFFPGASRAKVALVPEELDRLERAAAESGGTVQSPWLSRRGAEGTGRFPIDMEREIANLDQDSISLDTQEDKDGRREFFAFLRRNGLDRPWSEGVQREEEERANVGSGPAREVGAWMWQRDGIA</sequence>
<keyword evidence="2" id="KW-1185">Reference proteome</keyword>
<dbReference type="AlphaFoldDB" id="M5FPG4"/>